<organism evidence="6 7">
    <name type="scientific">Aspergillus mulundensis</name>
    <dbReference type="NCBI Taxonomy" id="1810919"/>
    <lineage>
        <taxon>Eukaryota</taxon>
        <taxon>Fungi</taxon>
        <taxon>Dikarya</taxon>
        <taxon>Ascomycota</taxon>
        <taxon>Pezizomycotina</taxon>
        <taxon>Eurotiomycetes</taxon>
        <taxon>Eurotiomycetidae</taxon>
        <taxon>Eurotiales</taxon>
        <taxon>Aspergillaceae</taxon>
        <taxon>Aspergillus</taxon>
        <taxon>Aspergillus subgen. Nidulantes</taxon>
    </lineage>
</organism>
<keyword evidence="7" id="KW-1185">Reference proteome</keyword>
<dbReference type="GO" id="GO:0016614">
    <property type="term" value="F:oxidoreductase activity, acting on CH-OH group of donors"/>
    <property type="evidence" value="ECO:0007669"/>
    <property type="project" value="InterPro"/>
</dbReference>
<feature type="domain" description="Glucose-methanol-choline oxidoreductase N-terminal" evidence="5">
    <location>
        <begin position="182"/>
        <end position="196"/>
    </location>
</feature>
<dbReference type="GO" id="GO:0050660">
    <property type="term" value="F:flavin adenine dinucleotide binding"/>
    <property type="evidence" value="ECO:0007669"/>
    <property type="project" value="InterPro"/>
</dbReference>
<dbReference type="PANTHER" id="PTHR11552">
    <property type="entry name" value="GLUCOSE-METHANOL-CHOLINE GMC OXIDOREDUCTASE"/>
    <property type="match status" value="1"/>
</dbReference>
<dbReference type="EMBL" id="PVWQ01000004">
    <property type="protein sequence ID" value="RDW84115.1"/>
    <property type="molecule type" value="Genomic_DNA"/>
</dbReference>
<dbReference type="Pfam" id="PF00732">
    <property type="entry name" value="GMC_oxred_N"/>
    <property type="match status" value="1"/>
</dbReference>
<evidence type="ECO:0000256" key="4">
    <source>
        <dbReference type="ARBA" id="ARBA00022827"/>
    </source>
</evidence>
<sequence length="265" mass="28957">MSELSSRKAVLMPHPSLVLNSLAFMTSPGPDLNWKPHVIPRADPNNRIVHRLAGRLLGSSSATNGHARAKPRNLNWRWETSKPKLEKSVAITRGSESSEINPVEPALVDGKHNTSDFLGENETVGVRRFTATTDSATRTGALTARLFLQQKARTPRRLAFELYWEGFLTTLAASKDVILPAGAFHTPKLLESSGIGDKERLEALGIAVLHTPGEGENLQNHPMAVMPVPLKGIPALATVQPGIEALTFTRLDRYTAHNQHGPVQR</sequence>
<evidence type="ECO:0000313" key="6">
    <source>
        <dbReference type="EMBL" id="RDW84115.1"/>
    </source>
</evidence>
<comment type="cofactor">
    <cofactor evidence="1">
        <name>FAD</name>
        <dbReference type="ChEBI" id="CHEBI:57692"/>
    </cofactor>
</comment>
<dbReference type="PROSITE" id="PS00624">
    <property type="entry name" value="GMC_OXRED_2"/>
    <property type="match status" value="1"/>
</dbReference>
<dbReference type="OrthoDB" id="269227at2759"/>
<dbReference type="InterPro" id="IPR012132">
    <property type="entry name" value="GMC_OxRdtase"/>
</dbReference>
<dbReference type="RefSeq" id="XP_026605453.1">
    <property type="nucleotide sequence ID" value="XM_026746457.1"/>
</dbReference>
<name>A0A3D8SCP7_9EURO</name>
<dbReference type="GeneID" id="38114811"/>
<evidence type="ECO:0000256" key="3">
    <source>
        <dbReference type="ARBA" id="ARBA00022630"/>
    </source>
</evidence>
<keyword evidence="4" id="KW-0274">FAD</keyword>
<keyword evidence="3" id="KW-0285">Flavoprotein</keyword>
<comment type="caution">
    <text evidence="6">The sequence shown here is derived from an EMBL/GenBank/DDBJ whole genome shotgun (WGS) entry which is preliminary data.</text>
</comment>
<dbReference type="InterPro" id="IPR000172">
    <property type="entry name" value="GMC_OxRdtase_N"/>
</dbReference>
<evidence type="ECO:0000256" key="2">
    <source>
        <dbReference type="ARBA" id="ARBA00010790"/>
    </source>
</evidence>
<evidence type="ECO:0000256" key="1">
    <source>
        <dbReference type="ARBA" id="ARBA00001974"/>
    </source>
</evidence>
<dbReference type="Proteomes" id="UP000256690">
    <property type="component" value="Unassembled WGS sequence"/>
</dbReference>
<dbReference type="Gene3D" id="3.50.50.60">
    <property type="entry name" value="FAD/NAD(P)-binding domain"/>
    <property type="match status" value="1"/>
</dbReference>
<gene>
    <name evidence="6" type="ORF">DSM5745_04441</name>
</gene>
<accession>A0A3D8SCP7</accession>
<evidence type="ECO:0000313" key="7">
    <source>
        <dbReference type="Proteomes" id="UP000256690"/>
    </source>
</evidence>
<dbReference type="PANTHER" id="PTHR11552:SF147">
    <property type="entry name" value="CHOLINE DEHYDROGENASE, MITOCHONDRIAL"/>
    <property type="match status" value="1"/>
</dbReference>
<proteinExistence type="inferred from homology"/>
<dbReference type="AlphaFoldDB" id="A0A3D8SCP7"/>
<reference evidence="6 7" key="1">
    <citation type="journal article" date="2018" name="IMA Fungus">
        <title>IMA Genome-F 9: Draft genome sequence of Annulohypoxylon stygium, Aspergillus mulundensis, Berkeleyomyces basicola (syn. Thielaviopsis basicola), Ceratocystis smalleyi, two Cercospora beticola strains, Coleophoma cylindrospora, Fusarium fracticaudum, Phialophora cf. hyalina, and Morchella septimelata.</title>
        <authorList>
            <person name="Wingfield B.D."/>
            <person name="Bills G.F."/>
            <person name="Dong Y."/>
            <person name="Huang W."/>
            <person name="Nel W.J."/>
            <person name="Swalarsk-Parry B.S."/>
            <person name="Vaghefi N."/>
            <person name="Wilken P.M."/>
            <person name="An Z."/>
            <person name="de Beer Z.W."/>
            <person name="De Vos L."/>
            <person name="Chen L."/>
            <person name="Duong T.A."/>
            <person name="Gao Y."/>
            <person name="Hammerbacher A."/>
            <person name="Kikkert J.R."/>
            <person name="Li Y."/>
            <person name="Li H."/>
            <person name="Li K."/>
            <person name="Li Q."/>
            <person name="Liu X."/>
            <person name="Ma X."/>
            <person name="Naidoo K."/>
            <person name="Pethybridge S.J."/>
            <person name="Sun J."/>
            <person name="Steenkamp E.T."/>
            <person name="van der Nest M.A."/>
            <person name="van Wyk S."/>
            <person name="Wingfield M.J."/>
            <person name="Xiong C."/>
            <person name="Yue Q."/>
            <person name="Zhang X."/>
        </authorList>
    </citation>
    <scope>NUCLEOTIDE SEQUENCE [LARGE SCALE GENOMIC DNA]</scope>
    <source>
        <strain evidence="6 7">DSM 5745</strain>
    </source>
</reference>
<comment type="similarity">
    <text evidence="2">Belongs to the GMC oxidoreductase family.</text>
</comment>
<dbReference type="SUPFAM" id="SSF51905">
    <property type="entry name" value="FAD/NAD(P)-binding domain"/>
    <property type="match status" value="1"/>
</dbReference>
<evidence type="ECO:0000259" key="5">
    <source>
        <dbReference type="PROSITE" id="PS00624"/>
    </source>
</evidence>
<protein>
    <recommendedName>
        <fullName evidence="5">Glucose-methanol-choline oxidoreductase N-terminal domain-containing protein</fullName>
    </recommendedName>
</protein>
<dbReference type="InterPro" id="IPR036188">
    <property type="entry name" value="FAD/NAD-bd_sf"/>
</dbReference>
<dbReference type="STRING" id="1810919.A0A3D8SCP7"/>